<feature type="region of interest" description="Disordered" evidence="2">
    <location>
        <begin position="1"/>
        <end position="54"/>
    </location>
</feature>
<feature type="domain" description="Impact N-terminal" evidence="3">
    <location>
        <begin position="130"/>
        <end position="229"/>
    </location>
</feature>
<evidence type="ECO:0000313" key="5">
    <source>
        <dbReference type="Proteomes" id="UP001216638"/>
    </source>
</evidence>
<comment type="similarity">
    <text evidence="1">Belongs to the IMPACT family.</text>
</comment>
<gene>
    <name evidence="4" type="ORF">MBRA1_001282</name>
</gene>
<dbReference type="Proteomes" id="UP001216638">
    <property type="component" value="Chromosome 1"/>
</dbReference>
<sequence>MPASDATPSPDKAPDAAHGAISVPTTAPDETIGHKRAEPSSSSSEALGSEAPSKRAKAAVSLSTWLTSSGASADPEGLPEPYTCPAARIEDRNSVFVGYVYPLSTVSPTRIQALLDNLTYVVHPAIPPSQLPPQFQHASAKHRRSTHDMYAYRVLQLKPGRTGLQGPNDFGIEQGLEDDGEHWGAEKIMRVIRDLGASDVLVVVSRWYGGELLGPVRFDHITNVARAALLHYLGHEAVQTLRTQLQQLDRDIIQARHPDQPPPPPDPYDDLTEARGKRLLLARTKTLAMLRRRTS</sequence>
<dbReference type="Gene3D" id="3.30.230.30">
    <property type="entry name" value="Impact, N-terminal domain"/>
    <property type="match status" value="1"/>
</dbReference>
<dbReference type="PANTHER" id="PTHR16301:SF25">
    <property type="entry name" value="PROTEIN IMPACT"/>
    <property type="match status" value="1"/>
</dbReference>
<evidence type="ECO:0000259" key="3">
    <source>
        <dbReference type="Pfam" id="PF01205"/>
    </source>
</evidence>
<reference evidence="4" key="1">
    <citation type="submission" date="2023-03" db="EMBL/GenBank/DDBJ databases">
        <title>Mating type loci evolution in Malassezia.</title>
        <authorList>
            <person name="Coelho M.A."/>
        </authorList>
    </citation>
    <scope>NUCLEOTIDE SEQUENCE</scope>
    <source>
        <strain evidence="4">CBS 14135</strain>
    </source>
</reference>
<proteinExistence type="inferred from homology"/>
<dbReference type="SUPFAM" id="SSF54211">
    <property type="entry name" value="Ribosomal protein S5 domain 2-like"/>
    <property type="match status" value="1"/>
</dbReference>
<dbReference type="PANTHER" id="PTHR16301">
    <property type="entry name" value="IMPACT-RELATED"/>
    <property type="match status" value="1"/>
</dbReference>
<dbReference type="InterPro" id="IPR023582">
    <property type="entry name" value="Impact"/>
</dbReference>
<dbReference type="EMBL" id="CP119951">
    <property type="protein sequence ID" value="WFC94648.1"/>
    <property type="molecule type" value="Genomic_DNA"/>
</dbReference>
<dbReference type="Pfam" id="PF01205">
    <property type="entry name" value="Impact_N"/>
    <property type="match status" value="1"/>
</dbReference>
<dbReference type="GO" id="GO:0006446">
    <property type="term" value="P:regulation of translational initiation"/>
    <property type="evidence" value="ECO:0007669"/>
    <property type="project" value="TreeGrafter"/>
</dbReference>
<protein>
    <recommendedName>
        <fullName evidence="3">Impact N-terminal domain-containing protein</fullName>
    </recommendedName>
</protein>
<dbReference type="GO" id="GO:0140469">
    <property type="term" value="P:GCN2-mediated signaling"/>
    <property type="evidence" value="ECO:0007669"/>
    <property type="project" value="TreeGrafter"/>
</dbReference>
<feature type="compositionally biased region" description="Low complexity" evidence="2">
    <location>
        <begin position="39"/>
        <end position="51"/>
    </location>
</feature>
<accession>A0AAF0DRF4</accession>
<name>A0AAF0DRF4_9BASI</name>
<dbReference type="InterPro" id="IPR036956">
    <property type="entry name" value="Impact_N_sf"/>
</dbReference>
<dbReference type="GO" id="GO:0005737">
    <property type="term" value="C:cytoplasm"/>
    <property type="evidence" value="ECO:0007669"/>
    <property type="project" value="TreeGrafter"/>
</dbReference>
<evidence type="ECO:0000256" key="2">
    <source>
        <dbReference type="SAM" id="MobiDB-lite"/>
    </source>
</evidence>
<dbReference type="AlphaFoldDB" id="A0AAF0DRF4"/>
<dbReference type="InterPro" id="IPR001498">
    <property type="entry name" value="Impact_N"/>
</dbReference>
<evidence type="ECO:0000256" key="1">
    <source>
        <dbReference type="ARBA" id="ARBA00007665"/>
    </source>
</evidence>
<keyword evidence="5" id="KW-1185">Reference proteome</keyword>
<organism evidence="4 5">
    <name type="scientific">Malassezia brasiliensis</name>
    <dbReference type="NCBI Taxonomy" id="1821822"/>
    <lineage>
        <taxon>Eukaryota</taxon>
        <taxon>Fungi</taxon>
        <taxon>Dikarya</taxon>
        <taxon>Basidiomycota</taxon>
        <taxon>Ustilaginomycotina</taxon>
        <taxon>Malasseziomycetes</taxon>
        <taxon>Malasseziales</taxon>
        <taxon>Malasseziaceae</taxon>
        <taxon>Malassezia</taxon>
    </lineage>
</organism>
<evidence type="ECO:0000313" key="4">
    <source>
        <dbReference type="EMBL" id="WFC94648.1"/>
    </source>
</evidence>
<dbReference type="InterPro" id="IPR020568">
    <property type="entry name" value="Ribosomal_Su5_D2-typ_SF"/>
</dbReference>